<proteinExistence type="predicted"/>
<dbReference type="EMBL" id="JPKZ01001679">
    <property type="protein sequence ID" value="KHN80740.1"/>
    <property type="molecule type" value="Genomic_DNA"/>
</dbReference>
<accession>A0A0B2VIA0</accession>
<keyword evidence="3" id="KW-1185">Reference proteome</keyword>
<reference evidence="2" key="2">
    <citation type="submission" date="2018-11" db="EMBL/GenBank/DDBJ databases">
        <authorList>
            <consortium name="Pathogen Informatics"/>
        </authorList>
    </citation>
    <scope>NUCLEOTIDE SEQUENCE [LARGE SCALE GENOMIC DNA]</scope>
</reference>
<dbReference type="EMBL" id="UYWY01019385">
    <property type="protein sequence ID" value="VDM36935.1"/>
    <property type="molecule type" value="Genomic_DNA"/>
</dbReference>
<dbReference type="AlphaFoldDB" id="A0A0B2VIA0"/>
<evidence type="ECO:0000313" key="3">
    <source>
        <dbReference type="Proteomes" id="UP000031036"/>
    </source>
</evidence>
<dbReference type="Proteomes" id="UP000031036">
    <property type="component" value="Unassembled WGS sequence"/>
</dbReference>
<name>A0A0B2VIA0_TOXCA</name>
<organism evidence="1 3">
    <name type="scientific">Toxocara canis</name>
    <name type="common">Canine roundworm</name>
    <dbReference type="NCBI Taxonomy" id="6265"/>
    <lineage>
        <taxon>Eukaryota</taxon>
        <taxon>Metazoa</taxon>
        <taxon>Ecdysozoa</taxon>
        <taxon>Nematoda</taxon>
        <taxon>Chromadorea</taxon>
        <taxon>Rhabditida</taxon>
        <taxon>Spirurina</taxon>
        <taxon>Ascaridomorpha</taxon>
        <taxon>Ascaridoidea</taxon>
        <taxon>Toxocaridae</taxon>
        <taxon>Toxocara</taxon>
    </lineage>
</organism>
<evidence type="ECO:0000313" key="2">
    <source>
        <dbReference type="EMBL" id="VDM36935.1"/>
    </source>
</evidence>
<protein>
    <submittedName>
        <fullName evidence="1">Uncharacterized protein</fullName>
    </submittedName>
</protein>
<reference evidence="1 3" key="1">
    <citation type="submission" date="2014-11" db="EMBL/GenBank/DDBJ databases">
        <title>Genetic blueprint of the zoonotic pathogen Toxocara canis.</title>
        <authorList>
            <person name="Zhu X.-Q."/>
            <person name="Korhonen P.K."/>
            <person name="Cai H."/>
            <person name="Young N.D."/>
            <person name="Nejsum P."/>
            <person name="von Samson-Himmelstjerna G."/>
            <person name="Boag P.R."/>
            <person name="Tan P."/>
            <person name="Li Q."/>
            <person name="Min J."/>
            <person name="Yang Y."/>
            <person name="Wang X."/>
            <person name="Fang X."/>
            <person name="Hall R.S."/>
            <person name="Hofmann A."/>
            <person name="Sternberg P.W."/>
            <person name="Jex A.R."/>
            <person name="Gasser R.B."/>
        </authorList>
    </citation>
    <scope>NUCLEOTIDE SEQUENCE [LARGE SCALE GENOMIC DNA]</scope>
    <source>
        <strain evidence="1">PN_DK_2014</strain>
    </source>
</reference>
<gene>
    <name evidence="1" type="ORF">Tcan_16703</name>
    <name evidence="2" type="ORF">TCNE_LOCUS5720</name>
</gene>
<evidence type="ECO:0000313" key="1">
    <source>
        <dbReference type="EMBL" id="KHN80740.1"/>
    </source>
</evidence>
<sequence>MHRADGVPCWRTFGVVTNSNGEQVDLSEAAWLTRVDIAVEDQQPVLRFIQDQEAAKLLPAGSYETMVCVDLTESASDAKKDAH</sequence>